<name>A0A484BJF4_DRONA</name>
<evidence type="ECO:0000313" key="7">
    <source>
        <dbReference type="EMBL" id="TDG48878.1"/>
    </source>
</evidence>
<keyword evidence="1" id="KW-0479">Metal-binding</keyword>
<evidence type="ECO:0000313" key="8">
    <source>
        <dbReference type="Proteomes" id="UP000295192"/>
    </source>
</evidence>
<comment type="caution">
    <text evidence="7">The sequence shown here is derived from an EMBL/GenBank/DDBJ whole genome shotgun (WGS) entry which is preliminary data.</text>
</comment>
<keyword evidence="3" id="KW-0862">Zinc</keyword>
<feature type="compositionally biased region" description="Basic residues" evidence="5">
    <location>
        <begin position="130"/>
        <end position="144"/>
    </location>
</feature>
<organism evidence="7 8">
    <name type="scientific">Drosophila navojoa</name>
    <name type="common">Fruit fly</name>
    <dbReference type="NCBI Taxonomy" id="7232"/>
    <lineage>
        <taxon>Eukaryota</taxon>
        <taxon>Metazoa</taxon>
        <taxon>Ecdysozoa</taxon>
        <taxon>Arthropoda</taxon>
        <taxon>Hexapoda</taxon>
        <taxon>Insecta</taxon>
        <taxon>Pterygota</taxon>
        <taxon>Neoptera</taxon>
        <taxon>Endopterygota</taxon>
        <taxon>Diptera</taxon>
        <taxon>Brachycera</taxon>
        <taxon>Muscomorpha</taxon>
        <taxon>Ephydroidea</taxon>
        <taxon>Drosophilidae</taxon>
        <taxon>Drosophila</taxon>
    </lineage>
</organism>
<evidence type="ECO:0000256" key="2">
    <source>
        <dbReference type="ARBA" id="ARBA00022771"/>
    </source>
</evidence>
<dbReference type="PROSITE" id="PS50865">
    <property type="entry name" value="ZF_MYND_2"/>
    <property type="match status" value="1"/>
</dbReference>
<proteinExistence type="predicted"/>
<gene>
    <name evidence="7" type="ORF">AWZ03_004781</name>
</gene>
<dbReference type="Proteomes" id="UP000295192">
    <property type="component" value="Unassembled WGS sequence"/>
</dbReference>
<keyword evidence="2 4" id="KW-0863">Zinc-finger</keyword>
<dbReference type="Gene3D" id="6.10.140.2220">
    <property type="match status" value="1"/>
</dbReference>
<accession>A0A484BJF4</accession>
<dbReference type="OrthoDB" id="76265at2759"/>
<dbReference type="AlphaFoldDB" id="A0A484BJF4"/>
<evidence type="ECO:0000256" key="4">
    <source>
        <dbReference type="PROSITE-ProRule" id="PRU00134"/>
    </source>
</evidence>
<feature type="compositionally biased region" description="Polar residues" evidence="5">
    <location>
        <begin position="148"/>
        <end position="165"/>
    </location>
</feature>
<evidence type="ECO:0000256" key="5">
    <source>
        <dbReference type="SAM" id="MobiDB-lite"/>
    </source>
</evidence>
<feature type="region of interest" description="Disordered" evidence="5">
    <location>
        <begin position="118"/>
        <end position="165"/>
    </location>
</feature>
<evidence type="ECO:0000256" key="1">
    <source>
        <dbReference type="ARBA" id="ARBA00022723"/>
    </source>
</evidence>
<dbReference type="SUPFAM" id="SSF144232">
    <property type="entry name" value="HIT/MYND zinc finger-like"/>
    <property type="match status" value="1"/>
</dbReference>
<dbReference type="Pfam" id="PF01753">
    <property type="entry name" value="zf-MYND"/>
    <property type="match status" value="1"/>
</dbReference>
<sequence>MQKPQSSSLPARCAICGTAEQLLRCAKCKSIYYCSVAHQHLDWPAHRHDCRLLARQKQNNNNKIQQLQQAVAATTLDVSGANCSTAQMMTTAAQAQSWPNELDDLFNYFGEPTLATQTAQSDELNQQHVQQHHHPHPHQHHNHHGEKSSSFQIGLTDSSFMGSGR</sequence>
<feature type="domain" description="MYND-type" evidence="6">
    <location>
        <begin position="13"/>
        <end position="50"/>
    </location>
</feature>
<reference evidence="7 8" key="1">
    <citation type="journal article" date="2019" name="J. Hered.">
        <title>An Improved Genome Assembly for Drosophila navojoa, the Basal Species in the mojavensis Cluster.</title>
        <authorList>
            <person name="Vanderlinde T."/>
            <person name="Dupim E.G."/>
            <person name="Nazario-Yepiz N.O."/>
            <person name="Carvalho A.B."/>
        </authorList>
    </citation>
    <scope>NUCLEOTIDE SEQUENCE [LARGE SCALE GENOMIC DNA]</scope>
    <source>
        <strain evidence="7">Navoj_Jal97</strain>
        <tissue evidence="7">Whole organism</tissue>
    </source>
</reference>
<keyword evidence="8" id="KW-1185">Reference proteome</keyword>
<dbReference type="InterPro" id="IPR002893">
    <property type="entry name" value="Znf_MYND"/>
</dbReference>
<dbReference type="GO" id="GO:0008270">
    <property type="term" value="F:zinc ion binding"/>
    <property type="evidence" value="ECO:0007669"/>
    <property type="project" value="UniProtKB-KW"/>
</dbReference>
<dbReference type="PROSITE" id="PS01360">
    <property type="entry name" value="ZF_MYND_1"/>
    <property type="match status" value="1"/>
</dbReference>
<evidence type="ECO:0000256" key="3">
    <source>
        <dbReference type="ARBA" id="ARBA00022833"/>
    </source>
</evidence>
<evidence type="ECO:0000259" key="6">
    <source>
        <dbReference type="PROSITE" id="PS50865"/>
    </source>
</evidence>
<dbReference type="STRING" id="7232.A0A484BJF4"/>
<dbReference type="EMBL" id="LSRL02000029">
    <property type="protein sequence ID" value="TDG48878.1"/>
    <property type="molecule type" value="Genomic_DNA"/>
</dbReference>
<protein>
    <recommendedName>
        <fullName evidence="6">MYND-type domain-containing protein</fullName>
    </recommendedName>
</protein>
<dbReference type="OMA" id="WPAHRTE"/>